<feature type="compositionally biased region" description="Acidic residues" evidence="5">
    <location>
        <begin position="791"/>
        <end position="828"/>
    </location>
</feature>
<gene>
    <name evidence="7" type="primary">Cnig_chr_X.g25495</name>
    <name evidence="7" type="ORF">B9Z55_025495</name>
</gene>
<feature type="compositionally biased region" description="Basic and acidic residues" evidence="5">
    <location>
        <begin position="754"/>
        <end position="764"/>
    </location>
</feature>
<evidence type="ECO:0000256" key="2">
    <source>
        <dbReference type="ARBA" id="ARBA00023242"/>
    </source>
</evidence>
<feature type="compositionally biased region" description="Basic and acidic residues" evidence="5">
    <location>
        <begin position="695"/>
        <end position="719"/>
    </location>
</feature>
<feature type="compositionally biased region" description="Polar residues" evidence="5">
    <location>
        <begin position="549"/>
        <end position="562"/>
    </location>
</feature>
<feature type="compositionally biased region" description="Basic and acidic residues" evidence="5">
    <location>
        <begin position="352"/>
        <end position="363"/>
    </location>
</feature>
<keyword evidence="8" id="KW-1185">Reference proteome</keyword>
<sequence>MEHEFVPLLALMAEKTRLAQNELPVRTQNQFDHCTKISNQLATSIDQGPAASFRRLLSFCITMIDPPPGISQLPSNSGTQPMTTMEQLLQLRKTLDVCQSTGKSLIDEVDQKISIVRLTEDVEKLHGQMSSVSSEVNSINIRTGSMESVLEKLLENSNKTLENHSSLEATITKSNADVEAIKQHIQMFDSNNQEKYSRIEQAVITSAGDIEKINQRLEAFDSNKILEKQSSLEQAVINSTSVVQEIKQQLEAKSISDDADLRTLLETQNQKFEEHKNEIVTAINEISQNVEASQVNETLHSAIKQLQEKFEARSISSTRGSSDSVPEVVLPSTAVSPVENSSISKSDVSVGQHEESGEPREGDITPLASRIGGVPEGSQPTSPIKKNSVVVEPVVVGGKTEAGKPGVKRLRSSSIETDKSEKRSASLTSATIDSAPEAVGPSTVVSPVEIMTISTSDLSGDQQEESGEQGAGINPLTITVEVPEFSQPPTEKNSEVDEQVVVEVKPEVSKSGMKRPRSSSVETEKIDKRSASPTRVLADRVPASPEVVVQSTAVSSVESVPNSKPDVNAGPHQRSGEKSELQLTSLSTISEPVPEVLQPTPPIGKELAVGPTTAVSPINISPISTSDLGGGPQEKPEEQNEGGTTSLAMMSKAAFEVSPPKTPIKENSVIGELVVKEKTEQTKSGVKRQCSPSIENERKLSKFPKHDDTDNRIFPHDGDFDYDMDAQPEFRKSFEPEETTQGTSSNHSSSIRSTTRDQDQRALVDEEMVEAPTKDSSDNRTDELPLHQADNENDLDDLDDQHEELDATSEEEDDVQQEEDVIEMENGQDPERASKKNHVPLKKGKNNRKKAKRLTTTKKRAPKQVAVVEVFDMEKHNFEWGTIRNNVAKEYQEDDGTNKIDVFVGKTAEFWENPDEVKKQLVAQSAAYTANGMVRFACEESKWTFADEKQRENVSAFLNSHTSAIDPCYLRTTVDPDTYNAIDSDDFRYCREYLRQHNLQQEEPVPMRKESRRGGTTFPQLPTIAINHQPFNLPSAGVIALLDAHPGYNPIYSPMEIKNLEPNRELVAAEQEQFKNDIPEAAREKNRLPAIHVEIKSKEDLHSPNLKKVLDSSPITVLSGVGRALGIDLKTLTSQRVAATVPNLIVDVMMQVAQPVDQNITLEGMKEWGTQRKDCKMTLERFEKWKKNEQKACRKLLNMLKKCDPKHAAAMAQDFLEKRIKAPYPFEGVETNYSWTPFATNIDLTKDAENSKDLEENQDHFKEQKDILDQLPWFMQATDQGNLLAHIRENVFGVNTVQMYSKFIGSLTAAHMENSLMASINWNIGPASCVWYAIPYEYWTQLEKLVKEKGQTYHHQNYWPSEEDIREAEIPLIKFEQKEDELVYVNTGTFHWVQAEGYCTNVSWNVGPANFNQLAVSLISAAHDTASKYQCHVPITNVIWNAAEQKMFMNDPAMYKCMRWHMQRSITWCKQYIAWIGYMRYDLEDWTHRAVEYIYRCHTCNQEVFNICRVHREGKDESKDKIFCSKCSRKPGKNKRLLFVIYRNIEKLSQIYDDFFQEIPEEENQREQ</sequence>
<dbReference type="Gene3D" id="1.20.58.1370">
    <property type="match status" value="1"/>
</dbReference>
<feature type="compositionally biased region" description="Low complexity" evidence="5">
    <location>
        <begin position="743"/>
        <end position="753"/>
    </location>
</feature>
<dbReference type="PANTHER" id="PTHR14017:SF29">
    <property type="entry name" value="LYSINE-SPECIFIC DEMETHYLASE JMJD-3.1"/>
    <property type="match status" value="1"/>
</dbReference>
<comment type="similarity">
    <text evidence="3">Belongs to the UTX family.</text>
</comment>
<feature type="compositionally biased region" description="Basic residues" evidence="5">
    <location>
        <begin position="835"/>
        <end position="859"/>
    </location>
</feature>
<organism evidence="7 8">
    <name type="scientific">Caenorhabditis nigoni</name>
    <dbReference type="NCBI Taxonomy" id="1611254"/>
    <lineage>
        <taxon>Eukaryota</taxon>
        <taxon>Metazoa</taxon>
        <taxon>Ecdysozoa</taxon>
        <taxon>Nematoda</taxon>
        <taxon>Chromadorea</taxon>
        <taxon>Rhabditida</taxon>
        <taxon>Rhabditina</taxon>
        <taxon>Rhabditomorpha</taxon>
        <taxon>Rhabditoidea</taxon>
        <taxon>Rhabditidae</taxon>
        <taxon>Peloderinae</taxon>
        <taxon>Caenorhabditis</taxon>
    </lineage>
</organism>
<evidence type="ECO:0000313" key="8">
    <source>
        <dbReference type="Proteomes" id="UP000230233"/>
    </source>
</evidence>
<dbReference type="SMART" id="SM00558">
    <property type="entry name" value="JmjC"/>
    <property type="match status" value="1"/>
</dbReference>
<dbReference type="PANTHER" id="PTHR14017">
    <property type="entry name" value="LYSINE-SPECIFIC DEMETHYLASE"/>
    <property type="match status" value="1"/>
</dbReference>
<keyword evidence="2" id="KW-0539">Nucleus</keyword>
<dbReference type="SUPFAM" id="SSF51197">
    <property type="entry name" value="Clavaminate synthase-like"/>
    <property type="match status" value="1"/>
</dbReference>
<dbReference type="InterPro" id="IPR046941">
    <property type="entry name" value="KDM6_GATAL_sf"/>
</dbReference>
<dbReference type="Gene3D" id="2.60.120.650">
    <property type="entry name" value="Cupin"/>
    <property type="match status" value="1"/>
</dbReference>
<feature type="coiled-coil region" evidence="4">
    <location>
        <begin position="265"/>
        <end position="309"/>
    </location>
</feature>
<reference evidence="8" key="1">
    <citation type="submission" date="2017-10" db="EMBL/GenBank/DDBJ databases">
        <title>Rapid genome shrinkage in a self-fertile nematode reveals novel sperm competition proteins.</title>
        <authorList>
            <person name="Yin D."/>
            <person name="Schwarz E.M."/>
            <person name="Thomas C.G."/>
            <person name="Felde R.L."/>
            <person name="Korf I.F."/>
            <person name="Cutter A.D."/>
            <person name="Schartner C.M."/>
            <person name="Ralston E.J."/>
            <person name="Meyer B.J."/>
            <person name="Haag E.S."/>
        </authorList>
    </citation>
    <scope>NUCLEOTIDE SEQUENCE [LARGE SCALE GENOMIC DNA]</scope>
    <source>
        <strain evidence="8">JU1422</strain>
    </source>
</reference>
<evidence type="ECO:0000313" key="7">
    <source>
        <dbReference type="EMBL" id="PIC20225.1"/>
    </source>
</evidence>
<dbReference type="GO" id="GO:0031490">
    <property type="term" value="F:chromatin DNA binding"/>
    <property type="evidence" value="ECO:0007669"/>
    <property type="project" value="TreeGrafter"/>
</dbReference>
<dbReference type="GO" id="GO:0000978">
    <property type="term" value="F:RNA polymerase II cis-regulatory region sequence-specific DNA binding"/>
    <property type="evidence" value="ECO:0007669"/>
    <property type="project" value="TreeGrafter"/>
</dbReference>
<feature type="compositionally biased region" description="Polar residues" evidence="5">
    <location>
        <begin position="613"/>
        <end position="627"/>
    </location>
</feature>
<dbReference type="Proteomes" id="UP000230233">
    <property type="component" value="Chromosome X"/>
</dbReference>
<evidence type="ECO:0000256" key="5">
    <source>
        <dbReference type="SAM" id="MobiDB-lite"/>
    </source>
</evidence>
<feature type="domain" description="JmjC" evidence="6">
    <location>
        <begin position="1260"/>
        <end position="1423"/>
    </location>
</feature>
<evidence type="ECO:0000259" key="6">
    <source>
        <dbReference type="PROSITE" id="PS51184"/>
    </source>
</evidence>
<dbReference type="Pfam" id="PF02373">
    <property type="entry name" value="JmjC"/>
    <property type="match status" value="1"/>
</dbReference>
<dbReference type="GO" id="GO:0071558">
    <property type="term" value="F:histone H3K27me2/H3K27me3 demethylase activity"/>
    <property type="evidence" value="ECO:0007669"/>
    <property type="project" value="TreeGrafter"/>
</dbReference>
<protein>
    <recommendedName>
        <fullName evidence="6">JmjC domain-containing protein</fullName>
    </recommendedName>
</protein>
<evidence type="ECO:0000256" key="4">
    <source>
        <dbReference type="SAM" id="Coils"/>
    </source>
</evidence>
<proteinExistence type="inferred from homology"/>
<comment type="caution">
    <text evidence="7">The sequence shown here is derived from an EMBL/GenBank/DDBJ whole genome shotgun (WGS) entry which is preliminary data.</text>
</comment>
<feature type="compositionally biased region" description="Polar residues" evidence="5">
    <location>
        <begin position="581"/>
        <end position="590"/>
    </location>
</feature>
<feature type="region of interest" description="Disordered" evidence="5">
    <location>
        <begin position="333"/>
        <end position="386"/>
    </location>
</feature>
<dbReference type="Gene3D" id="2.10.110.20">
    <property type="match status" value="1"/>
</dbReference>
<dbReference type="GO" id="GO:0010468">
    <property type="term" value="P:regulation of gene expression"/>
    <property type="evidence" value="ECO:0007669"/>
    <property type="project" value="TreeGrafter"/>
</dbReference>
<dbReference type="EMBL" id="PDUG01000006">
    <property type="protein sequence ID" value="PIC20225.1"/>
    <property type="molecule type" value="Genomic_DNA"/>
</dbReference>
<feature type="region of interest" description="Disordered" evidence="5">
    <location>
        <begin position="399"/>
        <end position="443"/>
    </location>
</feature>
<evidence type="ECO:0000256" key="1">
    <source>
        <dbReference type="ARBA" id="ARBA00004123"/>
    </source>
</evidence>
<feature type="compositionally biased region" description="Basic and acidic residues" evidence="5">
    <location>
        <begin position="772"/>
        <end position="785"/>
    </location>
</feature>
<feature type="compositionally biased region" description="Polar residues" evidence="5">
    <location>
        <begin position="333"/>
        <end position="349"/>
    </location>
</feature>
<dbReference type="GO" id="GO:0044666">
    <property type="term" value="C:MLL3/4 complex"/>
    <property type="evidence" value="ECO:0007669"/>
    <property type="project" value="TreeGrafter"/>
</dbReference>
<name>A0A2G5SYJ9_9PELO</name>
<dbReference type="OrthoDB" id="5876455at2759"/>
<dbReference type="InterPro" id="IPR051630">
    <property type="entry name" value="Corepressor-Demethylase"/>
</dbReference>
<feature type="region of interest" description="Disordered" evidence="5">
    <location>
        <begin position="455"/>
        <end position="647"/>
    </location>
</feature>
<keyword evidence="4" id="KW-0175">Coiled coil</keyword>
<evidence type="ECO:0000256" key="3">
    <source>
        <dbReference type="ARBA" id="ARBA00034483"/>
    </source>
</evidence>
<dbReference type="FunFam" id="2.60.120.650:FF:000064">
    <property type="entry name" value="Lysine-specific demethylase jmjd-3.1"/>
    <property type="match status" value="1"/>
</dbReference>
<accession>A0A2G5SYJ9</accession>
<comment type="subcellular location">
    <subcellularLocation>
        <location evidence="1">Nucleus</location>
    </subcellularLocation>
</comment>
<dbReference type="STRING" id="1611254.A0A2G5SYJ9"/>
<dbReference type="PROSITE" id="PS51184">
    <property type="entry name" value="JMJC"/>
    <property type="match status" value="1"/>
</dbReference>
<feature type="region of interest" description="Disordered" evidence="5">
    <location>
        <begin position="677"/>
        <end position="859"/>
    </location>
</feature>
<dbReference type="InterPro" id="IPR003347">
    <property type="entry name" value="JmjC_dom"/>
</dbReference>